<dbReference type="EMBL" id="LBUU01000006">
    <property type="protein sequence ID" value="KKQ70173.1"/>
    <property type="molecule type" value="Genomic_DNA"/>
</dbReference>
<evidence type="ECO:0000313" key="1">
    <source>
        <dbReference type="EMBL" id="KKQ70173.1"/>
    </source>
</evidence>
<sequence length="99" mass="10918">MNDISEKLFGKTKDIVYHAEGGYIPDVSFLKCSLEGKQSVAHIFCVGCGTYLEANKKQAESLAKLAGTEVPENFDEYYFEVAGCEVCDGDRDIVALKKK</sequence>
<dbReference type="Proteomes" id="UP000034022">
    <property type="component" value="Unassembled WGS sequence"/>
</dbReference>
<proteinExistence type="predicted"/>
<comment type="caution">
    <text evidence="1">The sequence shown here is derived from an EMBL/GenBank/DDBJ whole genome shotgun (WGS) entry which is preliminary data.</text>
</comment>
<dbReference type="AlphaFoldDB" id="A0A0G0JRL5"/>
<accession>A0A0G0JRL5</accession>
<gene>
    <name evidence="1" type="ORF">US91_C0006G0010</name>
</gene>
<protein>
    <submittedName>
        <fullName evidence="1">Uncharacterized protein</fullName>
    </submittedName>
</protein>
<evidence type="ECO:0000313" key="2">
    <source>
        <dbReference type="Proteomes" id="UP000034022"/>
    </source>
</evidence>
<name>A0A0G0JRL5_9BACT</name>
<organism evidence="1 2">
    <name type="scientific">Candidatus Falkowbacteria bacterium GW2011_GWE1_38_31</name>
    <dbReference type="NCBI Taxonomy" id="1618638"/>
    <lineage>
        <taxon>Bacteria</taxon>
        <taxon>Candidatus Falkowiibacteriota</taxon>
    </lineage>
</organism>
<reference evidence="1 2" key="1">
    <citation type="journal article" date="2015" name="Nature">
        <title>rRNA introns, odd ribosomes, and small enigmatic genomes across a large radiation of phyla.</title>
        <authorList>
            <person name="Brown C.T."/>
            <person name="Hug L.A."/>
            <person name="Thomas B.C."/>
            <person name="Sharon I."/>
            <person name="Castelle C.J."/>
            <person name="Singh A."/>
            <person name="Wilkins M.J."/>
            <person name="Williams K.H."/>
            <person name="Banfield J.F."/>
        </authorList>
    </citation>
    <scope>NUCLEOTIDE SEQUENCE [LARGE SCALE GENOMIC DNA]</scope>
</reference>